<name>B4CY34_9BACT</name>
<dbReference type="PANTHER" id="PTHR47406">
    <property type="entry name" value="COAGULATION FACTOR 5/8 TYPE, C-TERMINAL"/>
    <property type="match status" value="1"/>
</dbReference>
<reference evidence="2 3" key="1">
    <citation type="journal article" date="2011" name="J. Bacteriol.">
        <title>Genome sequence of Chthoniobacter flavus Ellin428, an aerobic heterotrophic soil bacterium.</title>
        <authorList>
            <person name="Kant R."/>
            <person name="van Passel M.W."/>
            <person name="Palva A."/>
            <person name="Lucas S."/>
            <person name="Lapidus A."/>
            <person name="Glavina Del Rio T."/>
            <person name="Dalin E."/>
            <person name="Tice H."/>
            <person name="Bruce D."/>
            <person name="Goodwin L."/>
            <person name="Pitluck S."/>
            <person name="Larimer F.W."/>
            <person name="Land M.L."/>
            <person name="Hauser L."/>
            <person name="Sangwan P."/>
            <person name="de Vos W.M."/>
            <person name="Janssen P.H."/>
            <person name="Smidt H."/>
        </authorList>
    </citation>
    <scope>NUCLEOTIDE SEQUENCE [LARGE SCALE GENOMIC DNA]</scope>
    <source>
        <strain evidence="2 3">Ellin428</strain>
    </source>
</reference>
<dbReference type="InParanoid" id="B4CY34"/>
<dbReference type="Proteomes" id="UP000005824">
    <property type="component" value="Unassembled WGS sequence"/>
</dbReference>
<dbReference type="EMBL" id="ABVL01000003">
    <property type="protein sequence ID" value="EDY21182.1"/>
    <property type="molecule type" value="Genomic_DNA"/>
</dbReference>
<accession>B4CY34</accession>
<comment type="caution">
    <text evidence="2">The sequence shown here is derived from an EMBL/GenBank/DDBJ whole genome shotgun (WGS) entry which is preliminary data.</text>
</comment>
<gene>
    <name evidence="2" type="ORF">CfE428DRAFT_1475</name>
</gene>
<dbReference type="Pfam" id="PF16126">
    <property type="entry name" value="DUF4838"/>
    <property type="match status" value="1"/>
</dbReference>
<evidence type="ECO:0000313" key="2">
    <source>
        <dbReference type="EMBL" id="EDY21182.1"/>
    </source>
</evidence>
<organism evidence="2 3">
    <name type="scientific">Chthoniobacter flavus Ellin428</name>
    <dbReference type="NCBI Taxonomy" id="497964"/>
    <lineage>
        <taxon>Bacteria</taxon>
        <taxon>Pseudomonadati</taxon>
        <taxon>Verrucomicrobiota</taxon>
        <taxon>Spartobacteria</taxon>
        <taxon>Chthoniobacterales</taxon>
        <taxon>Chthoniobacteraceae</taxon>
        <taxon>Chthoniobacter</taxon>
    </lineage>
</organism>
<feature type="chain" id="PRO_5002802860" description="Alpha glucuronidase N-terminal domain-containing protein" evidence="1">
    <location>
        <begin position="25"/>
        <end position="675"/>
    </location>
</feature>
<evidence type="ECO:0000256" key="1">
    <source>
        <dbReference type="SAM" id="SignalP"/>
    </source>
</evidence>
<feature type="signal peptide" evidence="1">
    <location>
        <begin position="1"/>
        <end position="24"/>
    </location>
</feature>
<proteinExistence type="predicted"/>
<protein>
    <recommendedName>
        <fullName evidence="4">Alpha glucuronidase N-terminal domain-containing protein</fullName>
    </recommendedName>
</protein>
<dbReference type="STRING" id="497964.CfE428DRAFT_1475"/>
<dbReference type="PANTHER" id="PTHR47406:SF2">
    <property type="entry name" value="ALPHA GLUCURONIDASE N-TERMINAL DOMAIN-CONTAINING PROTEIN"/>
    <property type="match status" value="1"/>
</dbReference>
<keyword evidence="1" id="KW-0732">Signal</keyword>
<keyword evidence="3" id="KW-1185">Reference proteome</keyword>
<dbReference type="InterPro" id="IPR032287">
    <property type="entry name" value="DUF4838"/>
</dbReference>
<evidence type="ECO:0000313" key="3">
    <source>
        <dbReference type="Proteomes" id="UP000005824"/>
    </source>
</evidence>
<sequence length="675" mass="74212" precursor="true">MTTPPAKFAFAVALLFGALSSAIADSGLTLVESHQPKAVIVLADAPSPAATAGAKLMADMVFRISGAKLPVIHEADLQKPKAESDPSKGPYVLIGESELAKQLGATSEGLGPGGILIRTLPNALALLGADTKTPSDSGGSRYAVTTFLDEVLGCRYLWPGDSGLVIPPQDTVKVPALDRKFTPVIVERHIRANEYGERIQVGLDQLLLDKKAWDNARKITTPDWFVWQRMGGSLGLRAGDGSIIPREAWTRFLKEHPEWFAMQADGSREPAPGEERLRLCKSNPALIDAIVQEKLKELRANPKQSSVSLITHDGGRTGFCLCPACKALDPAEGRPTEIWTYDHQLSQVQKMQYVSLSDRMFWFNNQIAEGVAREFPDVLFCGSAYSCYTAPPLHIKLHPHVGLRYAGHGLQYATPERQTGLTEWDGWVKAASMVQYRPNFLLAGRREGVPTIYVHKLAQDIRHMAERGLVSTDFDACMQNWSTQGLTYYVLAKLLWDPNLDVDAEIDSYCRSGFGNGWKEIENYFARLEALMNQTAAVNHAPGPDTPNGTIMIPYTPEVLAELRGYLDAADRATAGDAASQRRIAFLRRGLDLTEIEAAAHSFLRRAKELNADEKAEAVKLLDRRWVTMRKIFTEDHYAVNVAGLLQAEDHRFKPLGWKGPSTAARASVATVSAN</sequence>
<dbReference type="eggNOG" id="COG3525">
    <property type="taxonomic scope" value="Bacteria"/>
</dbReference>
<evidence type="ECO:0008006" key="4">
    <source>
        <dbReference type="Google" id="ProtNLM"/>
    </source>
</evidence>
<dbReference type="AlphaFoldDB" id="B4CY34"/>